<proteinExistence type="predicted"/>
<comment type="caution">
    <text evidence="3">The sequence shown here is derived from an EMBL/GenBank/DDBJ whole genome shotgun (WGS) entry which is preliminary data.</text>
</comment>
<dbReference type="Proteomes" id="UP000036893">
    <property type="component" value="Unassembled WGS sequence"/>
</dbReference>
<reference evidence="3" key="1">
    <citation type="journal article" date="2015" name="Genome Announc.">
        <title>Draft Genome Sequence of the Pathogenic Filamentous Fungus Aspergillus udagawae Strain IFM 46973T.</title>
        <authorList>
            <person name="Kusuya Y."/>
            <person name="Takahashi-Nakaguchi A."/>
            <person name="Takahashi H."/>
            <person name="Yaguchi T."/>
        </authorList>
    </citation>
    <scope>NUCLEOTIDE SEQUENCE</scope>
    <source>
        <strain evidence="3">IFM 46973</strain>
    </source>
</reference>
<dbReference type="InterPro" id="IPR025337">
    <property type="entry name" value="Questin_oxidase-like"/>
</dbReference>
<accession>A0A8E0R0G2</accession>
<keyword evidence="1" id="KW-0560">Oxidoreductase</keyword>
<dbReference type="AlphaFoldDB" id="A0A8E0R0G2"/>
<dbReference type="GO" id="GO:0016491">
    <property type="term" value="F:oxidoreductase activity"/>
    <property type="evidence" value="ECO:0007669"/>
    <property type="project" value="UniProtKB-KW"/>
</dbReference>
<organism evidence="3 4">
    <name type="scientific">Aspergillus udagawae</name>
    <dbReference type="NCBI Taxonomy" id="91492"/>
    <lineage>
        <taxon>Eukaryota</taxon>
        <taxon>Fungi</taxon>
        <taxon>Dikarya</taxon>
        <taxon>Ascomycota</taxon>
        <taxon>Pezizomycotina</taxon>
        <taxon>Eurotiomycetes</taxon>
        <taxon>Eurotiomycetidae</taxon>
        <taxon>Eurotiales</taxon>
        <taxon>Aspergillaceae</taxon>
        <taxon>Aspergillus</taxon>
        <taxon>Aspergillus subgen. Fumigati</taxon>
    </lineage>
</organism>
<protein>
    <recommendedName>
        <fullName evidence="6">HypA-like protein</fullName>
    </recommendedName>
</protein>
<evidence type="ECO:0000256" key="1">
    <source>
        <dbReference type="ARBA" id="ARBA00023002"/>
    </source>
</evidence>
<dbReference type="EMBL" id="BBXM02000008">
    <property type="protein sequence ID" value="GIC93742.1"/>
    <property type="molecule type" value="Genomic_DNA"/>
</dbReference>
<dbReference type="RefSeq" id="XP_043151008.1">
    <property type="nucleotide sequence ID" value="XM_043295073.1"/>
</dbReference>
<reference evidence="2 5" key="2">
    <citation type="submission" date="2020-01" db="EMBL/GenBank/DDBJ databases">
        <title>Draft genome sequence of Aspergillus udagawae IFM 46972.</title>
        <authorList>
            <person name="Takahashi H."/>
            <person name="Yaguchi T."/>
        </authorList>
    </citation>
    <scope>NUCLEOTIDE SEQUENCE [LARGE SCALE GENOMIC DNA]</scope>
    <source>
        <strain evidence="2 5">IFM 46972</strain>
    </source>
</reference>
<dbReference type="GeneID" id="66997707"/>
<dbReference type="EMBL" id="BLKC01000128">
    <property type="protein sequence ID" value="GFF55784.1"/>
    <property type="molecule type" value="Genomic_DNA"/>
</dbReference>
<name>A0A8E0R0G2_9EURO</name>
<dbReference type="PANTHER" id="PTHR35870">
    <property type="entry name" value="PROTEIN, PUTATIVE (AFU_ORTHOLOGUE AFUA_5G03330)-RELATED"/>
    <property type="match status" value="1"/>
</dbReference>
<evidence type="ECO:0000313" key="5">
    <source>
        <dbReference type="Proteomes" id="UP000465221"/>
    </source>
</evidence>
<dbReference type="PANTHER" id="PTHR35870:SF1">
    <property type="entry name" value="PROTEIN, PUTATIVE (AFU_ORTHOLOGUE AFUA_5G03330)-RELATED"/>
    <property type="match status" value="1"/>
</dbReference>
<sequence>MATSTKIYLTPANRGVFSAPGLSWASARRVTEVLQHDMENHHIYLNNIEFHDHIVHFMLTIWALGASPETIQVQYERESRRQRPVFPRDEAVIQSFFDKKGFMKHLYREEHYSNYLAFFQRVIAEKGVPAVINEYLFGGDELAESLLSRMFAGLVHPIIHLGFGIEFQQPAIVAQALAQASVHPDYLADCFYRPTVASAKSHETSKSLMEIMEEMRANKTIRDASVHGDTDVFEHGILSRASEEVIKHISQWTVSENQINDKLVEMINTAVYWTATAQNPKKQLKLDFFFIHAVNLSIFFKAFMELPYLSAANKARLLEMKGRMDLLIWASRKMPDPQPDDVLNYPIHQGWPEVFAKSYLHPTDDGHLAKFVRTVALAEELCRPYEESGKKLPVSGDMWLQIGNIAVDSVGVIFKDLWVRGSGFPESWEKFGPRK</sequence>
<evidence type="ECO:0000313" key="2">
    <source>
        <dbReference type="EMBL" id="GFF55784.1"/>
    </source>
</evidence>
<dbReference type="Pfam" id="PF14027">
    <property type="entry name" value="Questin_oxidase"/>
    <property type="match status" value="1"/>
</dbReference>
<evidence type="ECO:0000313" key="4">
    <source>
        <dbReference type="Proteomes" id="UP000036893"/>
    </source>
</evidence>
<evidence type="ECO:0008006" key="6">
    <source>
        <dbReference type="Google" id="ProtNLM"/>
    </source>
</evidence>
<evidence type="ECO:0000313" key="3">
    <source>
        <dbReference type="EMBL" id="GIC93742.1"/>
    </source>
</evidence>
<gene>
    <name evidence="3" type="ORF">Aud_010230</name>
    <name evidence="2" type="ORF">IFM46972_10349</name>
</gene>
<dbReference type="Proteomes" id="UP000465221">
    <property type="component" value="Unassembled WGS sequence"/>
</dbReference>
<reference evidence="3" key="3">
    <citation type="submission" date="2021-01" db="EMBL/GenBank/DDBJ databases">
        <title>Pan-genome distribution and transcriptional activeness of fungal secondary metabolism genes in Aspergillus section Fumigati.</title>
        <authorList>
            <person name="Takahashi H."/>
            <person name="Umemura M."/>
            <person name="Ninomiya A."/>
            <person name="Kusuya Y."/>
            <person name="Urayama S."/>
            <person name="Shimizu M."/>
            <person name="Watanabe A."/>
            <person name="Kamei K."/>
            <person name="Yaguchi T."/>
            <person name="Hagiwara D."/>
        </authorList>
    </citation>
    <scope>NUCLEOTIDE SEQUENCE</scope>
    <source>
        <strain evidence="3">IFM 46973</strain>
    </source>
</reference>